<accession>X1Q916</accession>
<keyword evidence="2" id="KW-0548">Nucleotidyltransferase</keyword>
<dbReference type="InterPro" id="IPR029044">
    <property type="entry name" value="Nucleotide-diphossugar_trans"/>
</dbReference>
<evidence type="ECO:0000256" key="2">
    <source>
        <dbReference type="ARBA" id="ARBA00022695"/>
    </source>
</evidence>
<reference evidence="3" key="1">
    <citation type="journal article" date="2014" name="Front. Microbiol.">
        <title>High frequency of phylogenetically diverse reductive dehalogenase-homologous genes in deep subseafloor sedimentary metagenomes.</title>
        <authorList>
            <person name="Kawai M."/>
            <person name="Futagami T."/>
            <person name="Toyoda A."/>
            <person name="Takaki Y."/>
            <person name="Nishi S."/>
            <person name="Hori S."/>
            <person name="Arai W."/>
            <person name="Tsubouchi T."/>
            <person name="Morono Y."/>
            <person name="Uchiyama I."/>
            <person name="Ito T."/>
            <person name="Fujiyama A."/>
            <person name="Inagaki F."/>
            <person name="Takami H."/>
        </authorList>
    </citation>
    <scope>NUCLEOTIDE SEQUENCE</scope>
    <source>
        <strain evidence="3">Expedition CK06-06</strain>
    </source>
</reference>
<protein>
    <recommendedName>
        <fullName evidence="4">3-deoxy-manno-octulosonate cytidylyltransferase</fullName>
    </recommendedName>
</protein>
<keyword evidence="1" id="KW-0808">Transferase</keyword>
<evidence type="ECO:0000256" key="1">
    <source>
        <dbReference type="ARBA" id="ARBA00022679"/>
    </source>
</evidence>
<dbReference type="PANTHER" id="PTHR42866">
    <property type="entry name" value="3-DEOXY-MANNO-OCTULOSONATE CYTIDYLYLTRANSFERASE"/>
    <property type="match status" value="1"/>
</dbReference>
<dbReference type="Pfam" id="PF02348">
    <property type="entry name" value="CTP_transf_3"/>
    <property type="match status" value="1"/>
</dbReference>
<proteinExistence type="predicted"/>
<dbReference type="GO" id="GO:0008690">
    <property type="term" value="F:3-deoxy-manno-octulosonate cytidylyltransferase activity"/>
    <property type="evidence" value="ECO:0007669"/>
    <property type="project" value="TreeGrafter"/>
</dbReference>
<dbReference type="AlphaFoldDB" id="X1Q916"/>
<dbReference type="SUPFAM" id="SSF53448">
    <property type="entry name" value="Nucleotide-diphospho-sugar transferases"/>
    <property type="match status" value="1"/>
</dbReference>
<dbReference type="InterPro" id="IPR003329">
    <property type="entry name" value="Cytidylyl_trans"/>
</dbReference>
<dbReference type="EMBL" id="BARV01034860">
    <property type="protein sequence ID" value="GAI51301.1"/>
    <property type="molecule type" value="Genomic_DNA"/>
</dbReference>
<gene>
    <name evidence="3" type="ORF">S06H3_54494</name>
</gene>
<evidence type="ECO:0000313" key="3">
    <source>
        <dbReference type="EMBL" id="GAI51301.1"/>
    </source>
</evidence>
<sequence>MKQAIGIIPARFHSTRLEGKPLADINGKPMIQHVYENVIRSSVLDDALVATDDIRIKEAVDNFGGKAVLTSKDHPTGTDRISEVAENLDVQVVVNIQGDEPFINPGMIDEVASPLLEDSKLPMCTLMHEIKDKEDFS</sequence>
<comment type="caution">
    <text evidence="3">The sequence shown here is derived from an EMBL/GenBank/DDBJ whole genome shotgun (WGS) entry which is preliminary data.</text>
</comment>
<organism evidence="3">
    <name type="scientific">marine sediment metagenome</name>
    <dbReference type="NCBI Taxonomy" id="412755"/>
    <lineage>
        <taxon>unclassified sequences</taxon>
        <taxon>metagenomes</taxon>
        <taxon>ecological metagenomes</taxon>
    </lineage>
</organism>
<dbReference type="PANTHER" id="PTHR42866:SF2">
    <property type="entry name" value="3-DEOXY-MANNO-OCTULOSONATE CYTIDYLYLTRANSFERASE, MITOCHONDRIAL"/>
    <property type="match status" value="1"/>
</dbReference>
<name>X1Q916_9ZZZZ</name>
<evidence type="ECO:0008006" key="4">
    <source>
        <dbReference type="Google" id="ProtNLM"/>
    </source>
</evidence>
<dbReference type="GO" id="GO:0005829">
    <property type="term" value="C:cytosol"/>
    <property type="evidence" value="ECO:0007669"/>
    <property type="project" value="TreeGrafter"/>
</dbReference>
<dbReference type="Gene3D" id="3.90.550.10">
    <property type="entry name" value="Spore Coat Polysaccharide Biosynthesis Protein SpsA, Chain A"/>
    <property type="match status" value="1"/>
</dbReference>